<organism evidence="1 2">
    <name type="scientific">Keratinibaculum paraultunense</name>
    <dbReference type="NCBI Taxonomy" id="1278232"/>
    <lineage>
        <taxon>Bacteria</taxon>
        <taxon>Bacillati</taxon>
        <taxon>Bacillota</taxon>
        <taxon>Tissierellia</taxon>
        <taxon>Tissierellales</taxon>
        <taxon>Tepidimicrobiaceae</taxon>
        <taxon>Keratinibaculum</taxon>
    </lineage>
</organism>
<name>A0A4R3KYJ5_9FIRM</name>
<comment type="caution">
    <text evidence="1">The sequence shown here is derived from an EMBL/GenBank/DDBJ whole genome shotgun (WGS) entry which is preliminary data.</text>
</comment>
<evidence type="ECO:0000313" key="2">
    <source>
        <dbReference type="Proteomes" id="UP000294567"/>
    </source>
</evidence>
<sequence length="319" mass="37665">MKLNMDSLIAFEELIRENTFDNKKFKKFTSTKGFRGFLEHECLINNMETNAKSVNEEIKNMMKFQNYKDRYGFYKVRDNLFQLRDDIKYIETNKRNILDKAIDKTYKIVPSDMSLNINIYLYIGGNDGGFTLGRKKIYINYAKYIGNINEFIKIISHELYHSRNISFKNRFIFFIETLFTANVLAHKTISKIIEEGIACLVQHGPYLISDDPTGTLTKRSLLLLKNEFEILNQIILKEYKGIKEPKNIEKLNIYTIGYHIITTIYDKEGVLILDDWTKNLKHRRIIQKYIEICNNDDIVSGFDCEVEKILINKEDFYAR</sequence>
<keyword evidence="2" id="KW-1185">Reference proteome</keyword>
<dbReference type="Pfam" id="PF18958">
    <property type="entry name" value="DUF5700"/>
    <property type="match status" value="1"/>
</dbReference>
<dbReference type="Proteomes" id="UP000294567">
    <property type="component" value="Unassembled WGS sequence"/>
</dbReference>
<dbReference type="OrthoDB" id="1706989at2"/>
<protein>
    <submittedName>
        <fullName evidence="1">Uncharacterized protein</fullName>
    </submittedName>
</protein>
<dbReference type="InterPro" id="IPR043754">
    <property type="entry name" value="DUF5700"/>
</dbReference>
<proteinExistence type="predicted"/>
<dbReference type="RefSeq" id="WP_132026756.1">
    <property type="nucleotide sequence ID" value="NZ_CP068564.1"/>
</dbReference>
<dbReference type="EMBL" id="SMAE01000004">
    <property type="protein sequence ID" value="TCS90501.1"/>
    <property type="molecule type" value="Genomic_DNA"/>
</dbReference>
<gene>
    <name evidence="1" type="ORF">EDD65_10442</name>
</gene>
<evidence type="ECO:0000313" key="1">
    <source>
        <dbReference type="EMBL" id="TCS90501.1"/>
    </source>
</evidence>
<dbReference type="AlphaFoldDB" id="A0A4R3KYJ5"/>
<reference evidence="1 2" key="1">
    <citation type="submission" date="2019-03" db="EMBL/GenBank/DDBJ databases">
        <title>Genomic Encyclopedia of Type Strains, Phase IV (KMG-IV): sequencing the most valuable type-strain genomes for metagenomic binning, comparative biology and taxonomic classification.</title>
        <authorList>
            <person name="Goeker M."/>
        </authorList>
    </citation>
    <scope>NUCLEOTIDE SEQUENCE [LARGE SCALE GENOMIC DNA]</scope>
    <source>
        <strain evidence="1 2">DSM 26752</strain>
    </source>
</reference>
<accession>A0A4R3KYJ5</accession>